<dbReference type="PANTHER" id="PTHR30160:SF1">
    <property type="entry name" value="LIPOPOLYSACCHARIDE 1,2-N-ACETYLGLUCOSAMINETRANSFERASE-RELATED"/>
    <property type="match status" value="1"/>
</dbReference>
<evidence type="ECO:0000313" key="3">
    <source>
        <dbReference type="EMBL" id="VCU09434.1"/>
    </source>
</evidence>
<dbReference type="RefSeq" id="WP_129609742.1">
    <property type="nucleotide sequence ID" value="NZ_UWOC01000159.1"/>
</dbReference>
<keyword evidence="4" id="KW-1185">Reference proteome</keyword>
<organism evidence="3 4">
    <name type="scientific">Rhodoplanes serenus</name>
    <dbReference type="NCBI Taxonomy" id="200615"/>
    <lineage>
        <taxon>Bacteria</taxon>
        <taxon>Pseudomonadati</taxon>
        <taxon>Pseudomonadota</taxon>
        <taxon>Alphaproteobacteria</taxon>
        <taxon>Hyphomicrobiales</taxon>
        <taxon>Nitrobacteraceae</taxon>
        <taxon>Rhodoplanes</taxon>
    </lineage>
</organism>
<dbReference type="InterPro" id="IPR051199">
    <property type="entry name" value="LPS_LOS_Heptosyltrfase"/>
</dbReference>
<dbReference type="EMBL" id="UWOC01000159">
    <property type="protein sequence ID" value="VCU09434.1"/>
    <property type="molecule type" value="Genomic_DNA"/>
</dbReference>
<keyword evidence="1" id="KW-0328">Glycosyltransferase</keyword>
<proteinExistence type="predicted"/>
<gene>
    <name evidence="3" type="ORF">RHODGE_RHODGE_03117</name>
</gene>
<dbReference type="GO" id="GO:0009244">
    <property type="term" value="P:lipopolysaccharide core region biosynthetic process"/>
    <property type="evidence" value="ECO:0007669"/>
    <property type="project" value="TreeGrafter"/>
</dbReference>
<dbReference type="SUPFAM" id="SSF53756">
    <property type="entry name" value="UDP-Glycosyltransferase/glycogen phosphorylase"/>
    <property type="match status" value="1"/>
</dbReference>
<dbReference type="Gene3D" id="3.40.50.2000">
    <property type="entry name" value="Glycogen Phosphorylase B"/>
    <property type="match status" value="2"/>
</dbReference>
<dbReference type="AlphaFoldDB" id="A0A3S4BWX7"/>
<keyword evidence="2" id="KW-0808">Transferase</keyword>
<dbReference type="GO" id="GO:0005829">
    <property type="term" value="C:cytosol"/>
    <property type="evidence" value="ECO:0007669"/>
    <property type="project" value="TreeGrafter"/>
</dbReference>
<protein>
    <submittedName>
        <fullName evidence="3">Uncharacterized protein</fullName>
    </submittedName>
</protein>
<accession>A0A3S4BWX7</accession>
<dbReference type="PANTHER" id="PTHR30160">
    <property type="entry name" value="TETRAACYLDISACCHARIDE 4'-KINASE-RELATED"/>
    <property type="match status" value="1"/>
</dbReference>
<dbReference type="GO" id="GO:0008713">
    <property type="term" value="F:ADP-heptose-lipopolysaccharide heptosyltransferase activity"/>
    <property type="evidence" value="ECO:0007669"/>
    <property type="project" value="TreeGrafter"/>
</dbReference>
<evidence type="ECO:0000256" key="1">
    <source>
        <dbReference type="ARBA" id="ARBA00022676"/>
    </source>
</evidence>
<name>A0A3S4BWX7_9BRAD</name>
<comment type="caution">
    <text evidence="3">The sequence shown here is derived from an EMBL/GenBank/DDBJ whole genome shotgun (WGS) entry which is preliminary data.</text>
</comment>
<evidence type="ECO:0000313" key="4">
    <source>
        <dbReference type="Proteomes" id="UP000289200"/>
    </source>
</evidence>
<reference evidence="4" key="1">
    <citation type="submission" date="2018-10" db="EMBL/GenBank/DDBJ databases">
        <authorList>
            <person name="Peiro R."/>
            <person name="Begona"/>
            <person name="Cbmso G."/>
            <person name="Lopez M."/>
            <person name="Gonzalez S."/>
            <person name="Sacristan E."/>
            <person name="Castillo E."/>
        </authorList>
    </citation>
    <scope>NUCLEOTIDE SEQUENCE [LARGE SCALE GENOMIC DNA]</scope>
</reference>
<dbReference type="OrthoDB" id="6193797at2"/>
<dbReference type="Proteomes" id="UP000289200">
    <property type="component" value="Unassembled WGS sequence"/>
</dbReference>
<sequence>MEALSCHDDRDPWMAAMRRGDFAAAWAISDAVVAEHRARGEPCWHWPRHLQYVWTGEPLAGRRVLVRCYHGLGDTLQFIRFAAPLRRIAAHVTVWVQPALAQLVAGAPGVDAVLPLHDGTPEVDYDVDIEIMELAHALRVTPEGLGPVPYLAAPRPASLPDGGPHDNATRRVGFVWRAGGWNPDRSVPTPLMARLFVRLARAGITPLVLQRGLPDDERRTLAADDIGSDDVIETAARMAGLDLVVSVDTMAAHLAGALGRPCITLLSQESDWRWMRHRTDTPWYPTMRLVRVPPGGGWTDALATLEAMLMRPVGTSPTSQQ</sequence>
<dbReference type="Pfam" id="PF01075">
    <property type="entry name" value="Glyco_transf_9"/>
    <property type="match status" value="1"/>
</dbReference>
<dbReference type="InterPro" id="IPR002201">
    <property type="entry name" value="Glyco_trans_9"/>
</dbReference>
<evidence type="ECO:0000256" key="2">
    <source>
        <dbReference type="ARBA" id="ARBA00022679"/>
    </source>
</evidence>